<feature type="transmembrane region" description="Helical" evidence="12">
    <location>
        <begin position="462"/>
        <end position="480"/>
    </location>
</feature>
<feature type="transmembrane region" description="Helical" evidence="12">
    <location>
        <begin position="684"/>
        <end position="701"/>
    </location>
</feature>
<evidence type="ECO:0000256" key="4">
    <source>
        <dbReference type="ARBA" id="ARBA00022692"/>
    </source>
</evidence>
<keyword evidence="4 12" id="KW-0812">Transmembrane</keyword>
<keyword evidence="8 12" id="KW-0472">Membrane</keyword>
<comment type="subunit">
    <text evidence="13">Forms a complex with SecD. Part of the essential Sec protein translocation apparatus which comprises SecA, SecYEG and auxiliary proteins SecDF. Other proteins may also be involved.</text>
</comment>
<keyword evidence="6 12" id="KW-1133">Transmembrane helix</keyword>
<dbReference type="FunFam" id="1.20.1640.10:FF:000024">
    <property type="entry name" value="Multifunctional fusion protein"/>
    <property type="match status" value="1"/>
</dbReference>
<evidence type="ECO:0000256" key="5">
    <source>
        <dbReference type="ARBA" id="ARBA00022927"/>
    </source>
</evidence>
<evidence type="ECO:0000259" key="16">
    <source>
        <dbReference type="Pfam" id="PF22599"/>
    </source>
</evidence>
<comment type="similarity">
    <text evidence="12">Belongs to the SecD/SecF family. SecD subfamily.</text>
</comment>
<evidence type="ECO:0000256" key="6">
    <source>
        <dbReference type="ARBA" id="ARBA00022989"/>
    </source>
</evidence>
<comment type="similarity">
    <text evidence="13">Belongs to the SecD/SecF family. SecF subfamily.</text>
</comment>
<evidence type="ECO:0000256" key="2">
    <source>
        <dbReference type="ARBA" id="ARBA00022448"/>
    </source>
</evidence>
<keyword evidence="3 12" id="KW-1003">Cell membrane</keyword>
<dbReference type="SUPFAM" id="SSF82866">
    <property type="entry name" value="Multidrug efflux transporter AcrB transmembrane domain"/>
    <property type="match status" value="2"/>
</dbReference>
<dbReference type="NCBIfam" id="TIGR00966">
    <property type="entry name" value="transloc_SecF"/>
    <property type="match status" value="1"/>
</dbReference>
<feature type="domain" description="Protein export membrane protein SecD/SecF C-terminal" evidence="14">
    <location>
        <begin position="237"/>
        <end position="406"/>
    </location>
</feature>
<proteinExistence type="inferred from homology"/>
<keyword evidence="18" id="KW-1185">Reference proteome</keyword>
<comment type="similarity">
    <text evidence="11">In the N-terminal section; belongs to the SecD/SecF family. SecD subfamily.</text>
</comment>
<dbReference type="HAMAP" id="MF_01463_B">
    <property type="entry name" value="SecD_B"/>
    <property type="match status" value="1"/>
</dbReference>
<feature type="transmembrane region" description="Helical" evidence="12">
    <location>
        <begin position="310"/>
        <end position="331"/>
    </location>
</feature>
<evidence type="ECO:0000256" key="12">
    <source>
        <dbReference type="HAMAP-Rule" id="MF_01463"/>
    </source>
</evidence>
<dbReference type="STRING" id="1121395.SAMN02745215_03171"/>
<dbReference type="Pfam" id="PF07549">
    <property type="entry name" value="Sec_GG"/>
    <property type="match status" value="2"/>
</dbReference>
<gene>
    <name evidence="13" type="primary">secF</name>
    <name evidence="12" type="synonym">secD</name>
    <name evidence="17" type="ORF">SAMN02745215_03171</name>
</gene>
<evidence type="ECO:0000313" key="17">
    <source>
        <dbReference type="EMBL" id="SHN78923.1"/>
    </source>
</evidence>
<feature type="transmembrane region" description="Helical" evidence="12">
    <location>
        <begin position="707"/>
        <end position="732"/>
    </location>
</feature>
<comment type="caution">
    <text evidence="12">Lacks conserved residue(s) required for the propagation of feature annotation.</text>
</comment>
<dbReference type="EMBL" id="FRDN01000009">
    <property type="protein sequence ID" value="SHN78923.1"/>
    <property type="molecule type" value="Genomic_DNA"/>
</dbReference>
<organism evidence="17 18">
    <name type="scientific">Desulfitobacterium chlororespirans DSM 11544</name>
    <dbReference type="NCBI Taxonomy" id="1121395"/>
    <lineage>
        <taxon>Bacteria</taxon>
        <taxon>Bacillati</taxon>
        <taxon>Bacillota</taxon>
        <taxon>Clostridia</taxon>
        <taxon>Eubacteriales</taxon>
        <taxon>Desulfitobacteriaceae</taxon>
        <taxon>Desulfitobacterium</taxon>
    </lineage>
</organism>
<dbReference type="Pfam" id="PF02355">
    <property type="entry name" value="SecD_SecF_C"/>
    <property type="match status" value="2"/>
</dbReference>
<dbReference type="PANTHER" id="PTHR30081">
    <property type="entry name" value="PROTEIN-EXPORT MEMBRANE PROTEIN SEC"/>
    <property type="match status" value="1"/>
</dbReference>
<feature type="domain" description="Protein export membrane protein SecD/SecF C-terminal" evidence="14">
    <location>
        <begin position="553"/>
        <end position="736"/>
    </location>
</feature>
<sequence length="751" mass="81291">MFGMGKSQVTIKGGSMMKRGSILKLTATLLLIAITVVFSIQPLTDSERGISLGLDLRGGVHLVLQAEPGPDGAAITADDVEKAKSIIDKRINEMGLSEPVIQADLDKKRVIVDLAGVQDPDKAVEALKTTAKLTFKDAQGNVVIEGGDLKDARAGQGQSSYVVHLTFSPEGTKKFADVTSRSIGQQIGIYLDDQLLQNPVVQSAITNGQAEITGYASLDEAAQYAVLLRSGALPVSLSIAEKRTVGASLGVDSLNKSINAGIVALVFILLFMLVLYRLPGLVANISLIVFTLIVLWALKGFGAVLTLPGIAGILLSIGMAVDLNIIIYERIKEELRLGKSLRASVEAGFSRAFLTVFDSNITTLFAAATLFFLGTSSIKGFAITLGIGIFASLFTAVTFTRMLLRWIVGINPRMNTAWFGVKRENDVPGKKTGEATPATQAATYEDVKASMPFYFNVVKRRYIWFALSLIMIVVSIGSLFTQKLNLGVDFIGGTMLDMKFSQQVTQEKITQAMESVGLEGPVVQLSDNDTAVLIRTTALEEDKRNELLTALQTQVGDFDRESLKEDKVGPSIGQELTRNAFLSLAIAAVLMLIYIGFRFQFAYAVSGILALLHDVIITVGIFSLFQWEIDATFVAAILTIFGYSINDTVVIFDRIRENEPRLKRGDSYEDMVDKSVWQMMGRSIKTVLTVLISLLALYILGGESTQGFALAMLIGVIAGAYSSVFNASQILVEIKNRMKPKRGGKAARTKA</sequence>
<dbReference type="NCBIfam" id="TIGR00916">
    <property type="entry name" value="2A0604s01"/>
    <property type="match status" value="2"/>
</dbReference>
<dbReference type="PRINTS" id="PR01755">
    <property type="entry name" value="SECFTRNLCASE"/>
</dbReference>
<keyword evidence="2 12" id="KW-0813">Transport</keyword>
<dbReference type="Pfam" id="PF21760">
    <property type="entry name" value="SecD_1st"/>
    <property type="match status" value="1"/>
</dbReference>
<reference evidence="18" key="1">
    <citation type="submission" date="2016-12" db="EMBL/GenBank/DDBJ databases">
        <authorList>
            <person name="Varghese N."/>
            <person name="Submissions S."/>
        </authorList>
    </citation>
    <scope>NUCLEOTIDE SEQUENCE [LARGE SCALE GENOMIC DNA]</scope>
    <source>
        <strain evidence="18">DSM 11544</strain>
    </source>
</reference>
<evidence type="ECO:0000256" key="10">
    <source>
        <dbReference type="ARBA" id="ARBA00060856"/>
    </source>
</evidence>
<dbReference type="AlphaFoldDB" id="A0A1M7U7I1"/>
<feature type="transmembrane region" description="Helical" evidence="12">
    <location>
        <begin position="352"/>
        <end position="374"/>
    </location>
</feature>
<evidence type="ECO:0000256" key="9">
    <source>
        <dbReference type="ARBA" id="ARBA00059018"/>
    </source>
</evidence>
<evidence type="ECO:0000259" key="15">
    <source>
        <dbReference type="Pfam" id="PF21760"/>
    </source>
</evidence>
<dbReference type="InterPro" id="IPR022645">
    <property type="entry name" value="SecD/SecF_bac"/>
</dbReference>
<dbReference type="Gene3D" id="3.30.1360.200">
    <property type="match status" value="1"/>
</dbReference>
<dbReference type="GO" id="GO:0065002">
    <property type="term" value="P:intracellular protein transmembrane transport"/>
    <property type="evidence" value="ECO:0007669"/>
    <property type="project" value="UniProtKB-UniRule"/>
</dbReference>
<evidence type="ECO:0000256" key="13">
    <source>
        <dbReference type="HAMAP-Rule" id="MF_01464"/>
    </source>
</evidence>
<keyword evidence="7 12" id="KW-0811">Translocation</keyword>
<feature type="transmembrane region" description="Helical" evidence="12">
    <location>
        <begin position="604"/>
        <end position="625"/>
    </location>
</feature>
<evidence type="ECO:0000256" key="1">
    <source>
        <dbReference type="ARBA" id="ARBA00004651"/>
    </source>
</evidence>
<comment type="subcellular location">
    <subcellularLocation>
        <location evidence="1 12">Cell membrane</location>
        <topology evidence="1 12">Multi-pass membrane protein</topology>
    </subcellularLocation>
</comment>
<accession>A0A1M7U7I1</accession>
<comment type="subunit">
    <text evidence="12">Forms a complex with SecF. Part of the essential Sec protein translocation apparatus which comprises SecA, SecYEG and auxiliary proteins SecDF. Other proteins may also be involved.</text>
</comment>
<dbReference type="GO" id="GO:0015450">
    <property type="term" value="F:protein-transporting ATPase activity"/>
    <property type="evidence" value="ECO:0007669"/>
    <property type="project" value="InterPro"/>
</dbReference>
<dbReference type="PANTHER" id="PTHR30081:SF1">
    <property type="entry name" value="PROTEIN TRANSLOCASE SUBUNIT SECD"/>
    <property type="match status" value="1"/>
</dbReference>
<dbReference type="InterPro" id="IPR055344">
    <property type="entry name" value="SecD_SecF_C_bact"/>
</dbReference>
<keyword evidence="5 12" id="KW-0653">Protein transport</keyword>
<dbReference type="InterPro" id="IPR048631">
    <property type="entry name" value="SecD_1st"/>
</dbReference>
<dbReference type="GO" id="GO:0005886">
    <property type="term" value="C:plasma membrane"/>
    <property type="evidence" value="ECO:0007669"/>
    <property type="project" value="UniProtKB-SubCell"/>
</dbReference>
<feature type="domain" description="Protein translocase subunit SecDF P1" evidence="15">
    <location>
        <begin position="80"/>
        <end position="139"/>
    </location>
</feature>
<evidence type="ECO:0000256" key="8">
    <source>
        <dbReference type="ARBA" id="ARBA00023136"/>
    </source>
</evidence>
<name>A0A1M7U7I1_9FIRM</name>
<dbReference type="Gene3D" id="1.20.1640.10">
    <property type="entry name" value="Multidrug efflux transporter AcrB transmembrane domain"/>
    <property type="match status" value="2"/>
</dbReference>
<feature type="transmembrane region" description="Helical" evidence="12">
    <location>
        <begin position="258"/>
        <end position="276"/>
    </location>
</feature>
<dbReference type="InterPro" id="IPR022813">
    <property type="entry name" value="SecD/SecF_arch_bac"/>
</dbReference>
<evidence type="ECO:0000259" key="14">
    <source>
        <dbReference type="Pfam" id="PF02355"/>
    </source>
</evidence>
<dbReference type="InterPro" id="IPR022646">
    <property type="entry name" value="SecD/SecF_CS"/>
</dbReference>
<dbReference type="Pfam" id="PF22599">
    <property type="entry name" value="SecDF_P1_head"/>
    <property type="match status" value="1"/>
</dbReference>
<dbReference type="InterPro" id="IPR048634">
    <property type="entry name" value="SecD_SecF_C"/>
</dbReference>
<feature type="transmembrane region" description="Helical" evidence="12">
    <location>
        <begin position="380"/>
        <end position="404"/>
    </location>
</feature>
<evidence type="ECO:0000313" key="18">
    <source>
        <dbReference type="Proteomes" id="UP000184010"/>
    </source>
</evidence>
<feature type="domain" description="SecDF P1 head subdomain" evidence="16">
    <location>
        <begin position="141"/>
        <end position="235"/>
    </location>
</feature>
<comment type="similarity">
    <text evidence="10">In the C-terminal section; belongs to the SecD/SecF family. SecF subfamily.</text>
</comment>
<dbReference type="InterPro" id="IPR005665">
    <property type="entry name" value="SecF_bac"/>
</dbReference>
<dbReference type="HAMAP" id="MF_01464_B">
    <property type="entry name" value="SecF_B"/>
    <property type="match status" value="1"/>
</dbReference>
<comment type="function">
    <text evidence="9 12">Part of the Sec protein translocase complex. Interacts with the SecYEG preprotein conducting channel. SecDF uses the proton motive force (PMF) to complete protein translocation after the ATP-dependent function of SecA.</text>
</comment>
<dbReference type="FunFam" id="1.20.1640.10:FF:000004">
    <property type="entry name" value="Protein translocase subunit SecD"/>
    <property type="match status" value="1"/>
</dbReference>
<evidence type="ECO:0000256" key="3">
    <source>
        <dbReference type="ARBA" id="ARBA00022475"/>
    </source>
</evidence>
<dbReference type="Gene3D" id="3.30.70.3400">
    <property type="match status" value="1"/>
</dbReference>
<feature type="transmembrane region" description="Helical" evidence="12">
    <location>
        <begin position="580"/>
        <end position="597"/>
    </location>
</feature>
<dbReference type="GO" id="GO:0006605">
    <property type="term" value="P:protein targeting"/>
    <property type="evidence" value="ECO:0007669"/>
    <property type="project" value="UniProtKB-UniRule"/>
</dbReference>
<feature type="transmembrane region" description="Helical" evidence="12">
    <location>
        <begin position="631"/>
        <end position="652"/>
    </location>
</feature>
<protein>
    <recommendedName>
        <fullName evidence="12 13">Multifunctional fusion protein</fullName>
    </recommendedName>
    <domain>
        <recommendedName>
            <fullName evidence="12">Protein translocase subunit SecD</fullName>
        </recommendedName>
    </domain>
    <domain>
        <recommendedName>
            <fullName evidence="13">Protein-export membrane protein SecF</fullName>
        </recommendedName>
    </domain>
</protein>
<dbReference type="InterPro" id="IPR054384">
    <property type="entry name" value="SecDF_P1_head"/>
</dbReference>
<evidence type="ECO:0000256" key="7">
    <source>
        <dbReference type="ARBA" id="ARBA00023010"/>
    </source>
</evidence>
<feature type="transmembrane region" description="Helical" evidence="12">
    <location>
        <begin position="281"/>
        <end position="298"/>
    </location>
</feature>
<dbReference type="GO" id="GO:0043952">
    <property type="term" value="P:protein transport by the Sec complex"/>
    <property type="evidence" value="ECO:0007669"/>
    <property type="project" value="UniProtKB-UniRule"/>
</dbReference>
<evidence type="ECO:0000256" key="11">
    <source>
        <dbReference type="ARBA" id="ARBA00061053"/>
    </source>
</evidence>
<dbReference type="Proteomes" id="UP000184010">
    <property type="component" value="Unassembled WGS sequence"/>
</dbReference>
<dbReference type="NCBIfam" id="TIGR01129">
    <property type="entry name" value="secD"/>
    <property type="match status" value="1"/>
</dbReference>
<dbReference type="InterPro" id="IPR005791">
    <property type="entry name" value="SecD"/>
</dbReference>